<evidence type="ECO:0000313" key="4">
    <source>
        <dbReference type="Proteomes" id="UP001318682"/>
    </source>
</evidence>
<feature type="domain" description="Histidine kinase/HSP90-like ATPase" evidence="2">
    <location>
        <begin position="16"/>
        <end position="140"/>
    </location>
</feature>
<keyword evidence="1" id="KW-0723">Serine/threonine-protein kinase</keyword>
<dbReference type="InterPro" id="IPR050267">
    <property type="entry name" value="Anti-sigma-factor_SerPK"/>
</dbReference>
<dbReference type="GO" id="GO:0004674">
    <property type="term" value="F:protein serine/threonine kinase activity"/>
    <property type="evidence" value="ECO:0007669"/>
    <property type="project" value="UniProtKB-EC"/>
</dbReference>
<evidence type="ECO:0000256" key="1">
    <source>
        <dbReference type="ARBA" id="ARBA00022527"/>
    </source>
</evidence>
<dbReference type="InterPro" id="IPR036890">
    <property type="entry name" value="HATPase_C_sf"/>
</dbReference>
<dbReference type="Proteomes" id="UP001318682">
    <property type="component" value="Chromosome"/>
</dbReference>
<organism evidence="3 4">
    <name type="scientific">Roseobacter fucihabitans</name>
    <dbReference type="NCBI Taxonomy" id="1537242"/>
    <lineage>
        <taxon>Bacteria</taxon>
        <taxon>Pseudomonadati</taxon>
        <taxon>Pseudomonadota</taxon>
        <taxon>Alphaproteobacteria</taxon>
        <taxon>Rhodobacterales</taxon>
        <taxon>Roseobacteraceae</taxon>
        <taxon>Roseobacter</taxon>
    </lineage>
</organism>
<proteinExistence type="predicted"/>
<name>A0ABZ2BPL1_9RHOB</name>
<reference evidence="4" key="2">
    <citation type="submission" date="2024-01" db="EMBL/GenBank/DDBJ databases">
        <title>Roseobacter fucihabitans sp. nov., isolated from the brown alga Fucus spiralis.</title>
        <authorList>
            <person name="Hahnke S."/>
            <person name="Berger M."/>
            <person name="Schlingloff A."/>
            <person name="Athale I."/>
            <person name="Neumann-Schaal M."/>
            <person name="Adenaya A."/>
            <person name="Poehlein A."/>
            <person name="Daniel R."/>
            <person name="Pertersen J."/>
            <person name="Brinkhoff T."/>
        </authorList>
    </citation>
    <scope>NUCLEOTIDE SEQUENCE [LARGE SCALE GENOMIC DNA]</scope>
    <source>
        <strain evidence="4">B14</strain>
    </source>
</reference>
<dbReference type="PANTHER" id="PTHR35526">
    <property type="entry name" value="ANTI-SIGMA-F FACTOR RSBW-RELATED"/>
    <property type="match status" value="1"/>
</dbReference>
<evidence type="ECO:0000313" key="3">
    <source>
        <dbReference type="EMBL" id="WVX47276.1"/>
    </source>
</evidence>
<dbReference type="RefSeq" id="WP_187428203.1">
    <property type="nucleotide sequence ID" value="NZ_CP143423.1"/>
</dbReference>
<protein>
    <submittedName>
        <fullName evidence="3">Serine-protein kinase RsbW</fullName>
        <ecNumber evidence="3">2.7.11.1</ecNumber>
    </submittedName>
</protein>
<dbReference type="EMBL" id="CP143423">
    <property type="protein sequence ID" value="WVX47276.1"/>
    <property type="molecule type" value="Genomic_DNA"/>
</dbReference>
<dbReference type="EC" id="2.7.11.1" evidence="3"/>
<keyword evidence="3" id="KW-0418">Kinase</keyword>
<evidence type="ECO:0000259" key="2">
    <source>
        <dbReference type="Pfam" id="PF13581"/>
    </source>
</evidence>
<dbReference type="Gene3D" id="3.30.565.10">
    <property type="entry name" value="Histidine kinase-like ATPase, C-terminal domain"/>
    <property type="match status" value="1"/>
</dbReference>
<gene>
    <name evidence="3" type="primary">rsbW</name>
    <name evidence="3" type="ORF">ROLI_003430</name>
</gene>
<keyword evidence="4" id="KW-1185">Reference proteome</keyword>
<sequence>MALLPAFEFSVQSSEMAVREALRKFLNALDPLNLDEEAAGTVELVLAEALNNIVEHAYPQQESCGPIALSCNHLADGLHVRIVDEGKEMPGGAEPSGNQASLDVDHGDLPEGGFGWFLIHDLAKDVKYQRIGVKNQLSIRLAVGLAPARKH</sequence>
<dbReference type="SUPFAM" id="SSF55874">
    <property type="entry name" value="ATPase domain of HSP90 chaperone/DNA topoisomerase II/histidine kinase"/>
    <property type="match status" value="1"/>
</dbReference>
<dbReference type="InterPro" id="IPR003594">
    <property type="entry name" value="HATPase_dom"/>
</dbReference>
<dbReference type="PANTHER" id="PTHR35526:SF6">
    <property type="entry name" value="SLR1861 PROTEIN"/>
    <property type="match status" value="1"/>
</dbReference>
<dbReference type="CDD" id="cd16936">
    <property type="entry name" value="HATPase_RsbW-like"/>
    <property type="match status" value="1"/>
</dbReference>
<keyword evidence="3" id="KW-0808">Transferase</keyword>
<dbReference type="Pfam" id="PF13581">
    <property type="entry name" value="HATPase_c_2"/>
    <property type="match status" value="1"/>
</dbReference>
<reference evidence="3 4" key="1">
    <citation type="submission" date="2015-07" db="EMBL/GenBank/DDBJ databases">
        <authorList>
            <person name="Voget S."/>
            <person name="Dogs M."/>
            <person name="Brinkhoff T.H."/>
            <person name="Daniel R."/>
        </authorList>
    </citation>
    <scope>NUCLEOTIDE SEQUENCE [LARGE SCALE GENOMIC DNA]</scope>
    <source>
        <strain evidence="3 4">B14</strain>
    </source>
</reference>
<accession>A0ABZ2BPL1</accession>